<dbReference type="Proteomes" id="UP000217276">
    <property type="component" value="Chromosome"/>
</dbReference>
<gene>
    <name evidence="1" type="ORF">CGC53_02055</name>
</gene>
<dbReference type="EMBL" id="CP022384">
    <property type="protein sequence ID" value="ATA81217.1"/>
    <property type="molecule type" value="Genomic_DNA"/>
</dbReference>
<dbReference type="InterPro" id="IPR015943">
    <property type="entry name" value="WD40/YVTN_repeat-like_dom_sf"/>
</dbReference>
<evidence type="ECO:0000313" key="2">
    <source>
        <dbReference type="Proteomes" id="UP000217276"/>
    </source>
</evidence>
<name>A0A250FB17_9FLAO</name>
<organism evidence="1 2">
    <name type="scientific">Capnocytophaga leadbetteri</name>
    <dbReference type="NCBI Taxonomy" id="327575"/>
    <lineage>
        <taxon>Bacteria</taxon>
        <taxon>Pseudomonadati</taxon>
        <taxon>Bacteroidota</taxon>
        <taxon>Flavobacteriia</taxon>
        <taxon>Flavobacteriales</taxon>
        <taxon>Flavobacteriaceae</taxon>
        <taxon>Capnocytophaga</taxon>
    </lineage>
</organism>
<protein>
    <submittedName>
        <fullName evidence="1">Uncharacterized protein</fullName>
    </submittedName>
</protein>
<dbReference type="AlphaFoldDB" id="A0A250FB17"/>
<evidence type="ECO:0000313" key="1">
    <source>
        <dbReference type="EMBL" id="ATA81217.1"/>
    </source>
</evidence>
<keyword evidence="2" id="KW-1185">Reference proteome</keyword>
<dbReference type="RefSeq" id="WP_095913122.1">
    <property type="nucleotide sequence ID" value="NZ_CP022384.1"/>
</dbReference>
<dbReference type="InterPro" id="IPR011047">
    <property type="entry name" value="Quinoprotein_ADH-like_sf"/>
</dbReference>
<dbReference type="KEGG" id="clk:CGC53_02055"/>
<reference evidence="2" key="1">
    <citation type="submission" date="2017-06" db="EMBL/GenBank/DDBJ databases">
        <title>Capnocytophaga spp. assemblies.</title>
        <authorList>
            <person name="Gulvik C.A."/>
        </authorList>
    </citation>
    <scope>NUCLEOTIDE SEQUENCE [LARGE SCALE GENOMIC DNA]</scope>
    <source>
        <strain evidence="2">H6253</strain>
    </source>
</reference>
<proteinExistence type="predicted"/>
<accession>A0A250FB17</accession>
<sequence>MYKQVKKINDIGRYIYIDGLIYGIKEEEEKRYFQELSLGGKVLWQSKENNVYDYYANKEVIIFNLKNTEGTSKDLLIYDRKTKKIIFKGEIELYLFSSRFYDKNILYNINKNRVLTFDILKGGILQEKEMSLKGITAFFTYDYIIRYDDIYIYIYVKNNYSLLRQQNIQDFFPEEEIEIYSVHPYKNTFIVIAKMGIVCISQKDGSLIWKCDHYARTMEIVGHYGYVCTSLSFYRVDLDTGEFYNYNRKYSRLPDFEYNGENHWPSGHKVVYHKGLLWYDVHTSKHPFIIAIDPETATYQWIYEIKDTYEDIEEIRFYDNKMFVTDTGNNLFIYEEKN</sequence>
<dbReference type="Gene3D" id="2.130.10.10">
    <property type="entry name" value="YVTN repeat-like/Quinoprotein amine dehydrogenase"/>
    <property type="match status" value="1"/>
</dbReference>
<dbReference type="SUPFAM" id="SSF50998">
    <property type="entry name" value="Quinoprotein alcohol dehydrogenase-like"/>
    <property type="match status" value="1"/>
</dbReference>